<feature type="domain" description="Cadherin" evidence="14">
    <location>
        <begin position="124"/>
        <end position="231"/>
    </location>
</feature>
<evidence type="ECO:0000256" key="5">
    <source>
        <dbReference type="ARBA" id="ARBA00022729"/>
    </source>
</evidence>
<evidence type="ECO:0000256" key="3">
    <source>
        <dbReference type="ARBA" id="ARBA00022475"/>
    </source>
</evidence>
<dbReference type="FunFam" id="2.60.40.60:FF:000007">
    <property type="entry name" value="Protocadherin alpha 2"/>
    <property type="match status" value="1"/>
</dbReference>
<gene>
    <name evidence="15" type="ORF">NHX12_011596</name>
</gene>
<accession>A0A9Q0DJZ7</accession>
<evidence type="ECO:0000256" key="7">
    <source>
        <dbReference type="ARBA" id="ARBA00022837"/>
    </source>
</evidence>
<keyword evidence="16" id="KW-1185">Reference proteome</keyword>
<keyword evidence="3" id="KW-1003">Cell membrane</keyword>
<keyword evidence="9" id="KW-1133">Transmembrane helix</keyword>
<sequence>MRYGWLSGFLLLCFGKLALAQLRYSIAEEGRVGSVVGNVAKDLGLDISTLVDRRYRIVSGTNHALFNLNLNNGVLYVEKKIDREELCETTACVINLKVLVENPLEIHYVAVEITDVNDHYPTFPDTEQHLEISEHIPPGTRFQIHAARDPDAGIHAVRVYRLSANDIFDIDVTDSEEDKIPFLVLKKPLDREDKAEHALVLTALDGGNPFKSGKLNLTITVLDTNDNRPIFSQDTYTVSLVENAPVGTLVVTLNATDVDLGLNSEIEYSFGKTQKKKVLDTFSLDSITGEIRVKGTVDFEDTETYRLGLQASDRGQPPWTAEGRVIIKIKDVNDNKPDIEITSLSNVVPEDLKPGSVIALISVTDRDTGVNGKVNCQISQQVPFDLTPSIQENIYSLVVKGQLDRELKSDYDITITATDCGQPPLSTVTSLSIRISDVNDNAPTFSRSPIELYLVENNIPGASIFSVSAFDIDLNENAAISYRILRGDGPKNEMSSFLNINNDDGQILAVKSFDFESLKSFQFKVVAMDSGTPPRSGNVTVNAFILDQNDNAPVILYPLSSNGTAEGMEEVPRNVPAGHLVTKVRAYDADLGYNGWLLVLTTGSYVTTVSLVWTAILDG</sequence>
<keyword evidence="11" id="KW-0325">Glycoprotein</keyword>
<comment type="subcellular location">
    <subcellularLocation>
        <location evidence="2">Cell membrane</location>
        <topology evidence="2">Single-pass type I membrane protein</topology>
    </subcellularLocation>
</comment>
<dbReference type="PANTHER" id="PTHR24028">
    <property type="entry name" value="CADHERIN-87A"/>
    <property type="match status" value="1"/>
</dbReference>
<keyword evidence="5 13" id="KW-0732">Signal</keyword>
<evidence type="ECO:0000256" key="6">
    <source>
        <dbReference type="ARBA" id="ARBA00022737"/>
    </source>
</evidence>
<organism evidence="15 16">
    <name type="scientific">Muraenolepis orangiensis</name>
    <name type="common">Patagonian moray cod</name>
    <dbReference type="NCBI Taxonomy" id="630683"/>
    <lineage>
        <taxon>Eukaryota</taxon>
        <taxon>Metazoa</taxon>
        <taxon>Chordata</taxon>
        <taxon>Craniata</taxon>
        <taxon>Vertebrata</taxon>
        <taxon>Euteleostomi</taxon>
        <taxon>Actinopterygii</taxon>
        <taxon>Neopterygii</taxon>
        <taxon>Teleostei</taxon>
        <taxon>Neoteleostei</taxon>
        <taxon>Acanthomorphata</taxon>
        <taxon>Zeiogadaria</taxon>
        <taxon>Gadariae</taxon>
        <taxon>Gadiformes</taxon>
        <taxon>Muraenolepidoidei</taxon>
        <taxon>Muraenolepididae</taxon>
        <taxon>Muraenolepis</taxon>
    </lineage>
</organism>
<keyword evidence="4" id="KW-0812">Transmembrane</keyword>
<name>A0A9Q0DJZ7_9TELE</name>
<dbReference type="InterPro" id="IPR050174">
    <property type="entry name" value="Protocadherin/Cadherin-CA"/>
</dbReference>
<dbReference type="EMBL" id="JANIIK010000116">
    <property type="protein sequence ID" value="KAJ3588002.1"/>
    <property type="molecule type" value="Genomic_DNA"/>
</dbReference>
<proteinExistence type="predicted"/>
<dbReference type="AlphaFoldDB" id="A0A9Q0DJZ7"/>
<evidence type="ECO:0000256" key="10">
    <source>
        <dbReference type="ARBA" id="ARBA00023136"/>
    </source>
</evidence>
<reference evidence="15" key="1">
    <citation type="submission" date="2022-07" db="EMBL/GenBank/DDBJ databases">
        <title>Chromosome-level genome of Muraenolepis orangiensis.</title>
        <authorList>
            <person name="Kim J."/>
        </authorList>
    </citation>
    <scope>NUCLEOTIDE SEQUENCE</scope>
    <source>
        <strain evidence="15">KU_S4_2022</strain>
        <tissue evidence="15">Muscle</tissue>
    </source>
</reference>
<dbReference type="InterPro" id="IPR015919">
    <property type="entry name" value="Cadherin-like_sf"/>
</dbReference>
<evidence type="ECO:0000256" key="8">
    <source>
        <dbReference type="ARBA" id="ARBA00022889"/>
    </source>
</evidence>
<evidence type="ECO:0000313" key="15">
    <source>
        <dbReference type="EMBL" id="KAJ3588002.1"/>
    </source>
</evidence>
<evidence type="ECO:0000256" key="1">
    <source>
        <dbReference type="ARBA" id="ARBA00003436"/>
    </source>
</evidence>
<feature type="domain" description="Cadherin" evidence="14">
    <location>
        <begin position="446"/>
        <end position="555"/>
    </location>
</feature>
<dbReference type="InterPro" id="IPR002126">
    <property type="entry name" value="Cadherin-like_dom"/>
</dbReference>
<evidence type="ECO:0000256" key="11">
    <source>
        <dbReference type="ARBA" id="ARBA00023180"/>
    </source>
</evidence>
<dbReference type="PANTHER" id="PTHR24028:SF337">
    <property type="entry name" value="PROTOCADHERIN 2 ALPHA A 3 PRECURSOR-RELATED"/>
    <property type="match status" value="1"/>
</dbReference>
<keyword evidence="8" id="KW-0130">Cell adhesion</keyword>
<keyword evidence="7 12" id="KW-0106">Calcium</keyword>
<dbReference type="Gene3D" id="2.60.40.60">
    <property type="entry name" value="Cadherins"/>
    <property type="match status" value="6"/>
</dbReference>
<dbReference type="FunFam" id="2.60.40.60:FF:000002">
    <property type="entry name" value="Protocadherin alpha 2"/>
    <property type="match status" value="1"/>
</dbReference>
<evidence type="ECO:0000313" key="16">
    <source>
        <dbReference type="Proteomes" id="UP001148018"/>
    </source>
</evidence>
<dbReference type="InterPro" id="IPR013164">
    <property type="entry name" value="Cadherin_N"/>
</dbReference>
<feature type="domain" description="Cadherin" evidence="14">
    <location>
        <begin position="232"/>
        <end position="339"/>
    </location>
</feature>
<evidence type="ECO:0000256" key="4">
    <source>
        <dbReference type="ARBA" id="ARBA00022692"/>
    </source>
</evidence>
<dbReference type="PRINTS" id="PR00205">
    <property type="entry name" value="CADHERIN"/>
</dbReference>
<evidence type="ECO:0000256" key="12">
    <source>
        <dbReference type="PROSITE-ProRule" id="PRU00043"/>
    </source>
</evidence>
<dbReference type="PROSITE" id="PS50268">
    <property type="entry name" value="CADHERIN_2"/>
    <property type="match status" value="5"/>
</dbReference>
<evidence type="ECO:0000256" key="13">
    <source>
        <dbReference type="SAM" id="SignalP"/>
    </source>
</evidence>
<evidence type="ECO:0000256" key="2">
    <source>
        <dbReference type="ARBA" id="ARBA00004251"/>
    </source>
</evidence>
<dbReference type="Pfam" id="PF08266">
    <property type="entry name" value="Cadherin_2"/>
    <property type="match status" value="1"/>
</dbReference>
<feature type="domain" description="Cadherin" evidence="14">
    <location>
        <begin position="340"/>
        <end position="445"/>
    </location>
</feature>
<evidence type="ECO:0000259" key="14">
    <source>
        <dbReference type="PROSITE" id="PS50268"/>
    </source>
</evidence>
<dbReference type="GO" id="GO:0009653">
    <property type="term" value="P:anatomical structure morphogenesis"/>
    <property type="evidence" value="ECO:0007669"/>
    <property type="project" value="UniProtKB-ARBA"/>
</dbReference>
<dbReference type="CDD" id="cd11304">
    <property type="entry name" value="Cadherin_repeat"/>
    <property type="match status" value="6"/>
</dbReference>
<dbReference type="FunFam" id="2.60.40.60:FF:000129">
    <property type="entry name" value="protocadherin alpha-C2 isoform X1"/>
    <property type="match status" value="1"/>
</dbReference>
<comment type="function">
    <text evidence="1">Potential calcium-dependent cell-adhesion protein. May be involved in the establishment and maintenance of specific neuronal connections in the brain.</text>
</comment>
<feature type="domain" description="Cadherin" evidence="14">
    <location>
        <begin position="18"/>
        <end position="123"/>
    </location>
</feature>
<dbReference type="SMART" id="SM00112">
    <property type="entry name" value="CA"/>
    <property type="match status" value="5"/>
</dbReference>
<dbReference type="Pfam" id="PF00028">
    <property type="entry name" value="Cadherin"/>
    <property type="match status" value="4"/>
</dbReference>
<dbReference type="FunFam" id="2.60.40.60:FF:000001">
    <property type="entry name" value="Protocadherin alpha 2"/>
    <property type="match status" value="1"/>
</dbReference>
<dbReference type="GO" id="GO:0007156">
    <property type="term" value="P:homophilic cell adhesion via plasma membrane adhesion molecules"/>
    <property type="evidence" value="ECO:0007669"/>
    <property type="project" value="InterPro"/>
</dbReference>
<dbReference type="GO" id="GO:0005509">
    <property type="term" value="F:calcium ion binding"/>
    <property type="evidence" value="ECO:0007669"/>
    <property type="project" value="UniProtKB-UniRule"/>
</dbReference>
<dbReference type="OrthoDB" id="6252479at2759"/>
<dbReference type="GO" id="GO:0005886">
    <property type="term" value="C:plasma membrane"/>
    <property type="evidence" value="ECO:0007669"/>
    <property type="project" value="UniProtKB-SubCell"/>
</dbReference>
<evidence type="ECO:0000256" key="9">
    <source>
        <dbReference type="ARBA" id="ARBA00022989"/>
    </source>
</evidence>
<keyword evidence="10" id="KW-0472">Membrane</keyword>
<protein>
    <recommendedName>
        <fullName evidence="14">Cadherin domain-containing protein</fullName>
    </recommendedName>
</protein>
<feature type="chain" id="PRO_5040192276" description="Cadherin domain-containing protein" evidence="13">
    <location>
        <begin position="21"/>
        <end position="619"/>
    </location>
</feature>
<keyword evidence="6" id="KW-0677">Repeat</keyword>
<dbReference type="FunFam" id="2.60.40.60:FF:000006">
    <property type="entry name" value="Protocadherin alpha 2"/>
    <property type="match status" value="1"/>
</dbReference>
<comment type="caution">
    <text evidence="15">The sequence shown here is derived from an EMBL/GenBank/DDBJ whole genome shotgun (WGS) entry which is preliminary data.</text>
</comment>
<dbReference type="Proteomes" id="UP001148018">
    <property type="component" value="Unassembled WGS sequence"/>
</dbReference>
<dbReference type="SUPFAM" id="SSF49313">
    <property type="entry name" value="Cadherin-like"/>
    <property type="match status" value="6"/>
</dbReference>
<feature type="signal peptide" evidence="13">
    <location>
        <begin position="1"/>
        <end position="20"/>
    </location>
</feature>
<dbReference type="InterPro" id="IPR020894">
    <property type="entry name" value="Cadherin_CS"/>
</dbReference>
<dbReference type="PROSITE" id="PS00232">
    <property type="entry name" value="CADHERIN_1"/>
    <property type="match status" value="2"/>
</dbReference>